<evidence type="ECO:0000256" key="6">
    <source>
        <dbReference type="SAM" id="MobiDB-lite"/>
    </source>
</evidence>
<dbReference type="SUPFAM" id="SSF54171">
    <property type="entry name" value="DNA-binding domain"/>
    <property type="match status" value="1"/>
</dbReference>
<gene>
    <name evidence="8" type="ORF">NE237_017025</name>
</gene>
<dbReference type="CDD" id="cd00018">
    <property type="entry name" value="AP2"/>
    <property type="match status" value="1"/>
</dbReference>
<dbReference type="SMART" id="SM00380">
    <property type="entry name" value="AP2"/>
    <property type="match status" value="1"/>
</dbReference>
<evidence type="ECO:0000313" key="8">
    <source>
        <dbReference type="EMBL" id="KAJ4965176.1"/>
    </source>
</evidence>
<evidence type="ECO:0000256" key="3">
    <source>
        <dbReference type="ARBA" id="ARBA00023125"/>
    </source>
</evidence>
<feature type="compositionally biased region" description="Polar residues" evidence="6">
    <location>
        <begin position="93"/>
        <end position="107"/>
    </location>
</feature>
<evidence type="ECO:0000256" key="2">
    <source>
        <dbReference type="ARBA" id="ARBA00023015"/>
    </source>
</evidence>
<keyword evidence="3" id="KW-0238">DNA-binding</keyword>
<dbReference type="OrthoDB" id="1931494at2759"/>
<protein>
    <recommendedName>
        <fullName evidence="7">AP2/ERF domain-containing protein</fullName>
    </recommendedName>
</protein>
<comment type="subcellular location">
    <subcellularLocation>
        <location evidence="1">Nucleus</location>
    </subcellularLocation>
</comment>
<keyword evidence="4" id="KW-0804">Transcription</keyword>
<dbReference type="PROSITE" id="PS51032">
    <property type="entry name" value="AP2_ERF"/>
    <property type="match status" value="1"/>
</dbReference>
<organism evidence="8 9">
    <name type="scientific">Protea cynaroides</name>
    <dbReference type="NCBI Taxonomy" id="273540"/>
    <lineage>
        <taxon>Eukaryota</taxon>
        <taxon>Viridiplantae</taxon>
        <taxon>Streptophyta</taxon>
        <taxon>Embryophyta</taxon>
        <taxon>Tracheophyta</taxon>
        <taxon>Spermatophyta</taxon>
        <taxon>Magnoliopsida</taxon>
        <taxon>Proteales</taxon>
        <taxon>Proteaceae</taxon>
        <taxon>Protea</taxon>
    </lineage>
</organism>
<dbReference type="Proteomes" id="UP001141806">
    <property type="component" value="Unassembled WGS sequence"/>
</dbReference>
<dbReference type="PANTHER" id="PTHR31677">
    <property type="entry name" value="AP2 DOMAIN CLASS TRANSCRIPTION FACTOR"/>
    <property type="match status" value="1"/>
</dbReference>
<keyword evidence="5" id="KW-0539">Nucleus</keyword>
<evidence type="ECO:0000259" key="7">
    <source>
        <dbReference type="PROSITE" id="PS51032"/>
    </source>
</evidence>
<dbReference type="AlphaFoldDB" id="A0A9Q0K7A0"/>
<dbReference type="GO" id="GO:0003677">
    <property type="term" value="F:DNA binding"/>
    <property type="evidence" value="ECO:0007669"/>
    <property type="project" value="UniProtKB-KW"/>
</dbReference>
<dbReference type="GO" id="GO:0003700">
    <property type="term" value="F:DNA-binding transcription factor activity"/>
    <property type="evidence" value="ECO:0007669"/>
    <property type="project" value="InterPro"/>
</dbReference>
<evidence type="ECO:0000313" key="9">
    <source>
        <dbReference type="Proteomes" id="UP001141806"/>
    </source>
</evidence>
<reference evidence="8" key="1">
    <citation type="journal article" date="2023" name="Plant J.">
        <title>The genome of the king protea, Protea cynaroides.</title>
        <authorList>
            <person name="Chang J."/>
            <person name="Duong T.A."/>
            <person name="Schoeman C."/>
            <person name="Ma X."/>
            <person name="Roodt D."/>
            <person name="Barker N."/>
            <person name="Li Z."/>
            <person name="Van de Peer Y."/>
            <person name="Mizrachi E."/>
        </authorList>
    </citation>
    <scope>NUCLEOTIDE SEQUENCE</scope>
    <source>
        <tissue evidence="8">Young leaves</tissue>
    </source>
</reference>
<dbReference type="InterPro" id="IPR016177">
    <property type="entry name" value="DNA-bd_dom_sf"/>
</dbReference>
<dbReference type="EMBL" id="JAMYWD010000007">
    <property type="protein sequence ID" value="KAJ4965176.1"/>
    <property type="molecule type" value="Genomic_DNA"/>
</dbReference>
<name>A0A9Q0K7A0_9MAGN</name>
<feature type="region of interest" description="Disordered" evidence="6">
    <location>
        <begin position="83"/>
        <end position="108"/>
    </location>
</feature>
<feature type="domain" description="AP2/ERF" evidence="7">
    <location>
        <begin position="1"/>
        <end position="37"/>
    </location>
</feature>
<evidence type="ECO:0000256" key="5">
    <source>
        <dbReference type="ARBA" id="ARBA00023242"/>
    </source>
</evidence>
<dbReference type="PANTHER" id="PTHR31677:SF202">
    <property type="entry name" value="ETHYLENE-RESPONSIVE TRANSCRIPTION FACTOR 12"/>
    <property type="match status" value="1"/>
</dbReference>
<proteinExistence type="predicted"/>
<dbReference type="InterPro" id="IPR036955">
    <property type="entry name" value="AP2/ERF_dom_sf"/>
</dbReference>
<accession>A0A9Q0K7A0</accession>
<keyword evidence="2" id="KW-0805">Transcription regulation</keyword>
<evidence type="ECO:0000256" key="1">
    <source>
        <dbReference type="ARBA" id="ARBA00004123"/>
    </source>
</evidence>
<dbReference type="InterPro" id="IPR001471">
    <property type="entry name" value="AP2/ERF_dom"/>
</dbReference>
<comment type="caution">
    <text evidence="8">The sequence shown here is derived from an EMBL/GenBank/DDBJ whole genome shotgun (WGS) entry which is preliminary data.</text>
</comment>
<keyword evidence="9" id="KW-1185">Reference proteome</keyword>
<evidence type="ECO:0000256" key="4">
    <source>
        <dbReference type="ARBA" id="ARBA00023163"/>
    </source>
</evidence>
<sequence length="142" mass="15566">MTAKGRLGTFDTPEEAALAYDGAARSLRGAKVKTNFPPTVNSFFLDLILPISFDRWPPASCSSRAASFVFEELLQTRVMREMSCHESPLPRDPSNQVQSPPSESASVSAHPFCGIVRRGLSIDLKTPTSDDIVVPNRLLMNE</sequence>
<dbReference type="Gene3D" id="3.30.730.10">
    <property type="entry name" value="AP2/ERF domain"/>
    <property type="match status" value="1"/>
</dbReference>
<dbReference type="GO" id="GO:0005634">
    <property type="term" value="C:nucleus"/>
    <property type="evidence" value="ECO:0007669"/>
    <property type="project" value="UniProtKB-SubCell"/>
</dbReference>